<dbReference type="PANTHER" id="PTHR35508:SF1">
    <property type="entry name" value="VOLTAGE-DEPENDENT L-TYPE CALCIUM CHANNEL SUBUNIT"/>
    <property type="match status" value="1"/>
</dbReference>
<dbReference type="PANTHER" id="PTHR35508">
    <property type="entry name" value="VOLTAGE-DEPENDENT L-TYPE CALCIUM CHANNEL SUBUNIT"/>
    <property type="match status" value="1"/>
</dbReference>
<dbReference type="OrthoDB" id="1925129at2759"/>
<feature type="transmembrane region" description="Helical" evidence="2">
    <location>
        <begin position="135"/>
        <end position="161"/>
    </location>
</feature>
<dbReference type="Proteomes" id="UP000594638">
    <property type="component" value="Unassembled WGS sequence"/>
</dbReference>
<gene>
    <name evidence="3" type="ORF">OLEA9_A088827</name>
</gene>
<name>A0A8S0RLY6_OLEEU</name>
<comment type="caution">
    <text evidence="3">The sequence shown here is derived from an EMBL/GenBank/DDBJ whole genome shotgun (WGS) entry which is preliminary data.</text>
</comment>
<keyword evidence="2" id="KW-0812">Transmembrane</keyword>
<evidence type="ECO:0000256" key="2">
    <source>
        <dbReference type="SAM" id="Phobius"/>
    </source>
</evidence>
<feature type="transmembrane region" description="Helical" evidence="2">
    <location>
        <begin position="167"/>
        <end position="200"/>
    </location>
</feature>
<sequence>MADSSEKTNGALIEGGGDSENSGFHAKIKNSSHPEKGEVTLYIVFNNLINAIFFKSPNSRYTSAPLLQRIKGSVSENIPLLPDASRNTGRHVLAWARRGSPLRLLLVISVGTISLVTLTGLLVFMLFFTAATVNAIVISLFMSLVAAGGFLALFFACVAAIYVGALSVAICVISTATILAVIAVLVATGWIGFFCTVWLVTKKSIGLARHSLHITGSAISSYSSTRHVSRHPESKKME</sequence>
<reference evidence="3 4" key="1">
    <citation type="submission" date="2019-12" db="EMBL/GenBank/DDBJ databases">
        <authorList>
            <person name="Alioto T."/>
            <person name="Alioto T."/>
            <person name="Gomez Garrido J."/>
        </authorList>
    </citation>
    <scope>NUCLEOTIDE SEQUENCE [LARGE SCALE GENOMIC DNA]</scope>
</reference>
<keyword evidence="2" id="KW-0472">Membrane</keyword>
<dbReference type="Gramene" id="OE9A088827T1">
    <property type="protein sequence ID" value="OE9A088827C1"/>
    <property type="gene ID" value="OE9A088827"/>
</dbReference>
<dbReference type="EMBL" id="CACTIH010003634">
    <property type="protein sequence ID" value="CAA2979814.1"/>
    <property type="molecule type" value="Genomic_DNA"/>
</dbReference>
<proteinExistence type="predicted"/>
<feature type="region of interest" description="Disordered" evidence="1">
    <location>
        <begin position="1"/>
        <end position="31"/>
    </location>
</feature>
<feature type="transmembrane region" description="Helical" evidence="2">
    <location>
        <begin position="104"/>
        <end position="128"/>
    </location>
</feature>
<evidence type="ECO:0000313" key="4">
    <source>
        <dbReference type="Proteomes" id="UP000594638"/>
    </source>
</evidence>
<protein>
    <submittedName>
        <fullName evidence="3">Voltage-dependent L-type calcium channel subunit</fullName>
    </submittedName>
</protein>
<dbReference type="AlphaFoldDB" id="A0A8S0RLY6"/>
<evidence type="ECO:0000313" key="3">
    <source>
        <dbReference type="EMBL" id="CAA2979814.1"/>
    </source>
</evidence>
<organism evidence="3 4">
    <name type="scientific">Olea europaea subsp. europaea</name>
    <dbReference type="NCBI Taxonomy" id="158383"/>
    <lineage>
        <taxon>Eukaryota</taxon>
        <taxon>Viridiplantae</taxon>
        <taxon>Streptophyta</taxon>
        <taxon>Embryophyta</taxon>
        <taxon>Tracheophyta</taxon>
        <taxon>Spermatophyta</taxon>
        <taxon>Magnoliopsida</taxon>
        <taxon>eudicotyledons</taxon>
        <taxon>Gunneridae</taxon>
        <taxon>Pentapetalae</taxon>
        <taxon>asterids</taxon>
        <taxon>lamiids</taxon>
        <taxon>Lamiales</taxon>
        <taxon>Oleaceae</taxon>
        <taxon>Oleeae</taxon>
        <taxon>Olea</taxon>
    </lineage>
</organism>
<evidence type="ECO:0000256" key="1">
    <source>
        <dbReference type="SAM" id="MobiDB-lite"/>
    </source>
</evidence>
<keyword evidence="4" id="KW-1185">Reference proteome</keyword>
<keyword evidence="2" id="KW-1133">Transmembrane helix</keyword>
<accession>A0A8S0RLY6</accession>